<evidence type="ECO:0000313" key="5">
    <source>
        <dbReference type="Proteomes" id="UP000215027"/>
    </source>
</evidence>
<evidence type="ECO:0000256" key="2">
    <source>
        <dbReference type="ARBA" id="ARBA00022679"/>
    </source>
</evidence>
<dbReference type="GO" id="GO:0032259">
    <property type="term" value="P:methylation"/>
    <property type="evidence" value="ECO:0007669"/>
    <property type="project" value="UniProtKB-KW"/>
</dbReference>
<dbReference type="Pfam" id="PF13649">
    <property type="entry name" value="Methyltransf_25"/>
    <property type="match status" value="1"/>
</dbReference>
<dbReference type="AlphaFoldDB" id="A0A160T5W9"/>
<evidence type="ECO:0000259" key="3">
    <source>
        <dbReference type="Pfam" id="PF13649"/>
    </source>
</evidence>
<reference evidence="4" key="1">
    <citation type="submission" date="2016-01" db="EMBL/GenBank/DDBJ databases">
        <authorList>
            <person name="Mcilroy J.S."/>
            <person name="Karst M S."/>
            <person name="Albertsen M."/>
        </authorList>
    </citation>
    <scope>NUCLEOTIDE SEQUENCE</scope>
    <source>
        <strain evidence="4">Cfx-K</strain>
    </source>
</reference>
<protein>
    <submittedName>
        <fullName evidence="4">Methylase involved in ubiquinone/menaquinone biosynthesis</fullName>
    </submittedName>
</protein>
<proteinExistence type="predicted"/>
<dbReference type="Proteomes" id="UP000215027">
    <property type="component" value="Chromosome I"/>
</dbReference>
<dbReference type="GO" id="GO:0008168">
    <property type="term" value="F:methyltransferase activity"/>
    <property type="evidence" value="ECO:0007669"/>
    <property type="project" value="UniProtKB-KW"/>
</dbReference>
<gene>
    <name evidence="4" type="ORF">CFX0092_A3011</name>
</gene>
<keyword evidence="1 4" id="KW-0489">Methyltransferase</keyword>
<dbReference type="Gene3D" id="3.40.50.150">
    <property type="entry name" value="Vaccinia Virus protein VP39"/>
    <property type="match status" value="1"/>
</dbReference>
<dbReference type="KEGG" id="pbf:CFX0092_A3011"/>
<dbReference type="InterPro" id="IPR041698">
    <property type="entry name" value="Methyltransf_25"/>
</dbReference>
<keyword evidence="2" id="KW-0808">Transferase</keyword>
<keyword evidence="4" id="KW-0830">Ubiquinone</keyword>
<name>A0A160T5W9_9CHLR</name>
<evidence type="ECO:0000313" key="4">
    <source>
        <dbReference type="EMBL" id="CUS04889.2"/>
    </source>
</evidence>
<keyword evidence="5" id="KW-1185">Reference proteome</keyword>
<evidence type="ECO:0000256" key="1">
    <source>
        <dbReference type="ARBA" id="ARBA00022603"/>
    </source>
</evidence>
<dbReference type="InterPro" id="IPR029063">
    <property type="entry name" value="SAM-dependent_MTases_sf"/>
</dbReference>
<accession>A0A160T5W9</accession>
<sequence>MSQKRTDTQNSYDRIADEYVRRIYHELDGKPFDRAFLDRFAEWLRGRGVVCDMGCGPGHVARYLADRGLDMIGVDLSPGMVRQAAALNPDIPFGVGDMLRLAVADGAWAGIAAFYSIIHISPDEVVAALTEMRRVLLPGGLLALAFHLGDGAAVRVEEMWAQQVALDFWFYGAAEMVGYLEQAGFLVEEVGEREPYPPDVEHQSRRAYLLARKAGRMATD</sequence>
<dbReference type="OrthoDB" id="9783256at2"/>
<dbReference type="RefSeq" id="WP_095044167.1">
    <property type="nucleotide sequence ID" value="NZ_LN890655.1"/>
</dbReference>
<organism evidence="4 5">
    <name type="scientific">Candidatus Promineifilum breve</name>
    <dbReference type="NCBI Taxonomy" id="1806508"/>
    <lineage>
        <taxon>Bacteria</taxon>
        <taxon>Bacillati</taxon>
        <taxon>Chloroflexota</taxon>
        <taxon>Ardenticatenia</taxon>
        <taxon>Candidatus Promineifilales</taxon>
        <taxon>Candidatus Promineifilaceae</taxon>
        <taxon>Candidatus Promineifilum</taxon>
    </lineage>
</organism>
<dbReference type="SUPFAM" id="SSF53335">
    <property type="entry name" value="S-adenosyl-L-methionine-dependent methyltransferases"/>
    <property type="match status" value="1"/>
</dbReference>
<dbReference type="EMBL" id="LN890655">
    <property type="protein sequence ID" value="CUS04889.2"/>
    <property type="molecule type" value="Genomic_DNA"/>
</dbReference>
<dbReference type="PANTHER" id="PTHR43861">
    <property type="entry name" value="TRANS-ACONITATE 2-METHYLTRANSFERASE-RELATED"/>
    <property type="match status" value="1"/>
</dbReference>
<feature type="domain" description="Methyltransferase" evidence="3">
    <location>
        <begin position="50"/>
        <end position="140"/>
    </location>
</feature>
<dbReference type="CDD" id="cd02440">
    <property type="entry name" value="AdoMet_MTases"/>
    <property type="match status" value="1"/>
</dbReference>
<dbReference type="PANTHER" id="PTHR43861:SF1">
    <property type="entry name" value="TRANS-ACONITATE 2-METHYLTRANSFERASE"/>
    <property type="match status" value="1"/>
</dbReference>